<comment type="caution">
    <text evidence="2">The sequence shown here is derived from an EMBL/GenBank/DDBJ whole genome shotgun (WGS) entry which is preliminary data.</text>
</comment>
<evidence type="ECO:0000313" key="3">
    <source>
        <dbReference type="Proteomes" id="UP000023785"/>
    </source>
</evidence>
<dbReference type="InterPro" id="IPR013766">
    <property type="entry name" value="Thioredoxin_domain"/>
</dbReference>
<organism evidence="2 3">
    <name type="scientific">Acinetobacter nectaris CIP 110549</name>
    <dbReference type="NCBI Taxonomy" id="1392540"/>
    <lineage>
        <taxon>Bacteria</taxon>
        <taxon>Pseudomonadati</taxon>
        <taxon>Pseudomonadota</taxon>
        <taxon>Gammaproteobacteria</taxon>
        <taxon>Moraxellales</taxon>
        <taxon>Moraxellaceae</taxon>
        <taxon>Acinetobacter</taxon>
    </lineage>
</organism>
<dbReference type="SUPFAM" id="SSF52833">
    <property type="entry name" value="Thioredoxin-like"/>
    <property type="match status" value="1"/>
</dbReference>
<proteinExistence type="predicted"/>
<evidence type="ECO:0000259" key="1">
    <source>
        <dbReference type="Pfam" id="PF00085"/>
    </source>
</evidence>
<dbReference type="PANTHER" id="PTHR45663:SF11">
    <property type="entry name" value="GEO12009P1"/>
    <property type="match status" value="1"/>
</dbReference>
<evidence type="ECO:0000313" key="2">
    <source>
        <dbReference type="EMBL" id="ESK36503.1"/>
    </source>
</evidence>
<dbReference type="PANTHER" id="PTHR45663">
    <property type="entry name" value="GEO12009P1"/>
    <property type="match status" value="1"/>
</dbReference>
<reference evidence="2 3" key="1">
    <citation type="submission" date="2013-10" db="EMBL/GenBank/DDBJ databases">
        <title>The Genome Sequence of Acinetobacter nectaris CIP 110549.</title>
        <authorList>
            <consortium name="The Broad Institute Genomics Platform"/>
            <consortium name="The Broad Institute Genome Sequencing Center for Infectious Disease"/>
            <person name="Cerqueira G."/>
            <person name="Feldgarden M."/>
            <person name="Courvalin P."/>
            <person name="Grillot-Courvalin C."/>
            <person name="Clermont D."/>
            <person name="Rocha E."/>
            <person name="Yoon E.-J."/>
            <person name="Nemec A."/>
            <person name="Young S.K."/>
            <person name="Zeng Q."/>
            <person name="Gargeya S."/>
            <person name="Fitzgerald M."/>
            <person name="Abouelleil A."/>
            <person name="Alvarado L."/>
            <person name="Berlin A.M."/>
            <person name="Chapman S.B."/>
            <person name="Gainer-Dewar J."/>
            <person name="Goldberg J."/>
            <person name="Gnerre S."/>
            <person name="Griggs A."/>
            <person name="Gujja S."/>
            <person name="Hansen M."/>
            <person name="Howarth C."/>
            <person name="Imamovic A."/>
            <person name="Ireland A."/>
            <person name="Larimer J."/>
            <person name="McCowan C."/>
            <person name="Murphy C."/>
            <person name="Pearson M."/>
            <person name="Poon T.W."/>
            <person name="Priest M."/>
            <person name="Roberts A."/>
            <person name="Saif S."/>
            <person name="Shea T."/>
            <person name="Sykes S."/>
            <person name="Wortman J."/>
            <person name="Nusbaum C."/>
            <person name="Birren B."/>
        </authorList>
    </citation>
    <scope>NUCLEOTIDE SEQUENCE [LARGE SCALE GENOMIC DNA]</scope>
    <source>
        <strain evidence="2 3">CIP 110549</strain>
    </source>
</reference>
<dbReference type="STRING" id="1392540.P256_02556"/>
<feature type="domain" description="Thioredoxin" evidence="1">
    <location>
        <begin position="1"/>
        <end position="67"/>
    </location>
</feature>
<dbReference type="InterPro" id="IPR036249">
    <property type="entry name" value="Thioredoxin-like_sf"/>
</dbReference>
<dbReference type="GO" id="GO:0015035">
    <property type="term" value="F:protein-disulfide reductase activity"/>
    <property type="evidence" value="ECO:0007669"/>
    <property type="project" value="TreeGrafter"/>
</dbReference>
<dbReference type="PATRIC" id="fig|1392540.3.peg.2457"/>
<keyword evidence="3" id="KW-1185">Reference proteome</keyword>
<dbReference type="CDD" id="cd02947">
    <property type="entry name" value="TRX_family"/>
    <property type="match status" value="1"/>
</dbReference>
<dbReference type="Proteomes" id="UP000023785">
    <property type="component" value="Unassembled WGS sequence"/>
</dbReference>
<dbReference type="EMBL" id="AYER01000015">
    <property type="protein sequence ID" value="ESK36503.1"/>
    <property type="molecule type" value="Genomic_DNA"/>
</dbReference>
<protein>
    <submittedName>
        <fullName evidence="2">Thioredoxin C-3</fullName>
    </submittedName>
</protein>
<dbReference type="HOGENOM" id="CLU_090389_22_1_6"/>
<name>V2T226_9GAMM</name>
<dbReference type="Gene3D" id="3.40.30.10">
    <property type="entry name" value="Glutaredoxin"/>
    <property type="match status" value="1"/>
</dbReference>
<gene>
    <name evidence="2" type="ORF">P256_02556</name>
</gene>
<dbReference type="AlphaFoldDB" id="V2T226"/>
<sequence>MMAPHFAQVAEQYHHVLFAKIDTEQNPKLTQAFNIRSLPTVVLMNKTTEIARVSGALRAPQLKQWVDENLLKI</sequence>
<dbReference type="Pfam" id="PF00085">
    <property type="entry name" value="Thioredoxin"/>
    <property type="match status" value="1"/>
</dbReference>
<dbReference type="GO" id="GO:0005737">
    <property type="term" value="C:cytoplasm"/>
    <property type="evidence" value="ECO:0007669"/>
    <property type="project" value="TreeGrafter"/>
</dbReference>
<accession>V2T226</accession>
<dbReference type="eggNOG" id="COG3118">
    <property type="taxonomic scope" value="Bacteria"/>
</dbReference>